<keyword evidence="11" id="KW-0472">Membrane</keyword>
<dbReference type="Gene3D" id="2.130.10.10">
    <property type="entry name" value="YVTN repeat-like/Quinoprotein amine dehydrogenase"/>
    <property type="match status" value="2"/>
</dbReference>
<feature type="signal peptide" evidence="14">
    <location>
        <begin position="1"/>
        <end position="50"/>
    </location>
</feature>
<keyword evidence="5 13" id="KW-0597">Phosphoprotein</keyword>
<keyword evidence="10" id="KW-0902">Two-component regulatory system</keyword>
<sequence length="1458" mass="157018">MQCIPRPCQAMPICRGVALRGSAWRAGWRALWRLFLLLACAALLPQDAAAASVDGLPEHVAFRTYGAREGLHNLNVLHIVQDGTGFIWVGTEDGVCRYNGRKFDCFGLDDGLASTDIGALHEAADGTLWVGTRSGLSWWNGHRFVALPAHSGMPAAQVFGIADSAEGVWVATERGLYLGRKDAAFALADGDYRDTVQAVLVAQDGAVWAARWQESRSEVRVRRAGVWSSVPFEEIAAAPRSQIQASAQDGRGRVFARARIGLWRLAADGSRLQALTAPITLKPSRPKLATARSGGLWIPAREGLLLLEGERWQLVKLDDLPPGNRPVLEDRDGSLWVGSSGLHRALGRGTLHVYTRAEGRDSETVWSIAEDSAGRIWFGTNQGLEYIEHNRFHSVPGTESQAIRSIAQARDGTLYLAGLPVDRVLAYTPGTDVLRVLPAPPGLGMIYRLRIDREDRLWLAAGRGLYRRPLAAADAWEAVVPPQGEDGENFNDVFEDTAGRIWASGARGLALLENGRWQRFAAADGLRANHVTALRTAHNGDLLISYYEPHGLTRARYAQGRLQVLSHYDQATTGSSDKVFLFGEDCLQRLWIGGGQGVDIIGDGVVRHLGSAQGFVGDDTSNMAFLEQQNGDVWIGTSVSAVRFDSLAFAGLPTPPPPATAITDLRFERDVVDPAVRGLVLPATADDFSVHFAGLSYAYEDSLQYRVQLHGRADREYVSASTEAHFQALSPGAYRLEVAARIGESGRWGAPASFAFRIAPAWWQTWWARGLAALVAGVLLWRSLRWRAAVRSRRTRMLELIVAERTEELRRNAHSLHAVNAELALAREAAEALGRVKSAFLANISHEIRTPMNAIIGFSTLGGRLPGAGRAQGYFERIATSARHLLALLDDVLDLSKIEADKIELEAVPLDFDEIGDELADLFAADAFGQGLELFVDIAPVPAQLLGDKLRLKQVLVNLIGNAIKFTPRGHVALRMDIHAAAPETVTLRFRVDDSGIGLSPAQQARIFEAFVQADESTTRRFGGSGLGLSISRRLVELMGGTLRVSSALGRGSTFEFMVPFQRLAGTSRVPPAGRLDGLAIGVADASLIGAERVAAMLRAHAAWTLTVSPDDSPLPPTPRIDLWLVEARTLAAAVAQGTVDTTPVLLYAALADGLPETPAGVLAKPLTSGRLVAAVLRALQRGSDAAARSVSDPAGAASIAGVRILLVEDSPINQQVACEMLAAAGAGIDIASDGVEAVQLAAQRQYDAVLMDLQMPRCDGFEATRRIREFAGDALPIIALSAASESEQSRCLDSGMNGFIAKPIDPVLLVRTIQRCLGDPLEERAEVPRQMVVPPSRTAAAPMRSLPALAGIDSELALKRLGGRVPLLLRLLGDFESECAGSRTALEDAIDCGDTATAARAAHLIKAVAGNLSAMRLYRSVAAIELLLRRGERDTLAAARAEFRMAFDEIVAAGRTL</sequence>
<dbReference type="GO" id="GO:0000155">
    <property type="term" value="F:phosphorelay sensor kinase activity"/>
    <property type="evidence" value="ECO:0007669"/>
    <property type="project" value="InterPro"/>
</dbReference>
<dbReference type="PRINTS" id="PR00344">
    <property type="entry name" value="BCTRLSENSOR"/>
</dbReference>
<dbReference type="Pfam" id="PF07494">
    <property type="entry name" value="Reg_prop"/>
    <property type="match status" value="1"/>
</dbReference>
<keyword evidence="19" id="KW-1185">Reference proteome</keyword>
<dbReference type="Proteomes" id="UP000295293">
    <property type="component" value="Unassembled WGS sequence"/>
</dbReference>
<dbReference type="InterPro" id="IPR003661">
    <property type="entry name" value="HisK_dim/P_dom"/>
</dbReference>
<evidence type="ECO:0000256" key="7">
    <source>
        <dbReference type="ARBA" id="ARBA00022741"/>
    </source>
</evidence>
<keyword evidence="18" id="KW-0418">Kinase</keyword>
<keyword evidence="14" id="KW-0732">Signal</keyword>
<dbReference type="InterPro" id="IPR005467">
    <property type="entry name" value="His_kinase_dom"/>
</dbReference>
<dbReference type="EC" id="2.7.13.3" evidence="3"/>
<dbReference type="GO" id="GO:0005524">
    <property type="term" value="F:ATP binding"/>
    <property type="evidence" value="ECO:0007669"/>
    <property type="project" value="UniProtKB-KW"/>
</dbReference>
<keyword evidence="8" id="KW-0067">ATP-binding</keyword>
<dbReference type="InterPro" id="IPR036097">
    <property type="entry name" value="HisK_dim/P_sf"/>
</dbReference>
<dbReference type="OrthoDB" id="176203at2"/>
<dbReference type="SMART" id="SM00388">
    <property type="entry name" value="HisKA"/>
    <property type="match status" value="1"/>
</dbReference>
<evidence type="ECO:0000256" key="2">
    <source>
        <dbReference type="ARBA" id="ARBA00004651"/>
    </source>
</evidence>
<dbReference type="CDD" id="cd16922">
    <property type="entry name" value="HATPase_EvgS-ArcB-TorS-like"/>
    <property type="match status" value="1"/>
</dbReference>
<evidence type="ECO:0000256" key="11">
    <source>
        <dbReference type="ARBA" id="ARBA00023136"/>
    </source>
</evidence>
<evidence type="ECO:0000259" key="15">
    <source>
        <dbReference type="PROSITE" id="PS50109"/>
    </source>
</evidence>
<dbReference type="Gene3D" id="2.60.40.10">
    <property type="entry name" value="Immunoglobulins"/>
    <property type="match status" value="1"/>
</dbReference>
<dbReference type="EMBL" id="SNZH01000009">
    <property type="protein sequence ID" value="TDR41999.1"/>
    <property type="molecule type" value="Genomic_DNA"/>
</dbReference>
<feature type="domain" description="HPt" evidence="17">
    <location>
        <begin position="1365"/>
        <end position="1458"/>
    </location>
</feature>
<dbReference type="Gene3D" id="1.20.120.160">
    <property type="entry name" value="HPT domain"/>
    <property type="match status" value="1"/>
</dbReference>
<feature type="domain" description="Response regulatory" evidence="16">
    <location>
        <begin position="1204"/>
        <end position="1318"/>
    </location>
</feature>
<dbReference type="SUPFAM" id="SSF63829">
    <property type="entry name" value="Calcium-dependent phosphotriesterase"/>
    <property type="match status" value="1"/>
</dbReference>
<dbReference type="InterPro" id="IPR036890">
    <property type="entry name" value="HATPase_C_sf"/>
</dbReference>
<dbReference type="PANTHER" id="PTHR45339">
    <property type="entry name" value="HYBRID SIGNAL TRANSDUCTION HISTIDINE KINASE J"/>
    <property type="match status" value="1"/>
</dbReference>
<dbReference type="SMART" id="SM00387">
    <property type="entry name" value="HATPase_c"/>
    <property type="match status" value="1"/>
</dbReference>
<dbReference type="SUPFAM" id="SSF101898">
    <property type="entry name" value="NHL repeat"/>
    <property type="match status" value="1"/>
</dbReference>
<dbReference type="Pfam" id="PF02518">
    <property type="entry name" value="HATPase_c"/>
    <property type="match status" value="1"/>
</dbReference>
<dbReference type="InterPro" id="IPR013783">
    <property type="entry name" value="Ig-like_fold"/>
</dbReference>
<keyword evidence="6" id="KW-0812">Transmembrane</keyword>
<dbReference type="FunFam" id="3.30.565.10:FF:000010">
    <property type="entry name" value="Sensor histidine kinase RcsC"/>
    <property type="match status" value="1"/>
</dbReference>
<dbReference type="Gene3D" id="1.10.287.130">
    <property type="match status" value="1"/>
</dbReference>
<evidence type="ECO:0000256" key="3">
    <source>
        <dbReference type="ARBA" id="ARBA00012438"/>
    </source>
</evidence>
<proteinExistence type="predicted"/>
<dbReference type="RefSeq" id="WP_133819494.1">
    <property type="nucleotide sequence ID" value="NZ_SNZH01000009.1"/>
</dbReference>
<organism evidence="18 19">
    <name type="scientific">Tahibacter aquaticus</name>
    <dbReference type="NCBI Taxonomy" id="520092"/>
    <lineage>
        <taxon>Bacteria</taxon>
        <taxon>Pseudomonadati</taxon>
        <taxon>Pseudomonadota</taxon>
        <taxon>Gammaproteobacteria</taxon>
        <taxon>Lysobacterales</taxon>
        <taxon>Rhodanobacteraceae</taxon>
        <taxon>Tahibacter</taxon>
    </lineage>
</organism>
<feature type="modified residue" description="4-aspartylphosphate" evidence="13">
    <location>
        <position position="1253"/>
    </location>
</feature>
<keyword evidence="7" id="KW-0547">Nucleotide-binding</keyword>
<dbReference type="SUPFAM" id="SSF47384">
    <property type="entry name" value="Homodimeric domain of signal transducing histidine kinase"/>
    <property type="match status" value="1"/>
</dbReference>
<keyword evidence="9" id="KW-1133">Transmembrane helix</keyword>
<dbReference type="Pfam" id="PF00072">
    <property type="entry name" value="Response_reg"/>
    <property type="match status" value="1"/>
</dbReference>
<evidence type="ECO:0000256" key="6">
    <source>
        <dbReference type="ARBA" id="ARBA00022692"/>
    </source>
</evidence>
<evidence type="ECO:0000313" key="18">
    <source>
        <dbReference type="EMBL" id="TDR41999.1"/>
    </source>
</evidence>
<dbReference type="SMART" id="SM00448">
    <property type="entry name" value="REC"/>
    <property type="match status" value="1"/>
</dbReference>
<dbReference type="InterPro" id="IPR036641">
    <property type="entry name" value="HPT_dom_sf"/>
</dbReference>
<evidence type="ECO:0000256" key="8">
    <source>
        <dbReference type="ARBA" id="ARBA00022840"/>
    </source>
</evidence>
<comment type="subcellular location">
    <subcellularLocation>
        <location evidence="2">Cell membrane</location>
        <topology evidence="2">Multi-pass membrane protein</topology>
    </subcellularLocation>
</comment>
<name>A0A4V3DM33_9GAMM</name>
<comment type="catalytic activity">
    <reaction evidence="1">
        <text>ATP + protein L-histidine = ADP + protein N-phospho-L-histidine.</text>
        <dbReference type="EC" id="2.7.13.3"/>
    </reaction>
</comment>
<evidence type="ECO:0000256" key="14">
    <source>
        <dbReference type="SAM" id="SignalP"/>
    </source>
</evidence>
<dbReference type="Gene3D" id="3.40.50.2300">
    <property type="match status" value="1"/>
</dbReference>
<feature type="domain" description="Histidine kinase" evidence="15">
    <location>
        <begin position="843"/>
        <end position="1063"/>
    </location>
</feature>
<dbReference type="SUPFAM" id="SSF52172">
    <property type="entry name" value="CheY-like"/>
    <property type="match status" value="1"/>
</dbReference>
<accession>A0A4V3DM33</accession>
<protein>
    <recommendedName>
        <fullName evidence="3">histidine kinase</fullName>
        <ecNumber evidence="3">2.7.13.3</ecNumber>
    </recommendedName>
</protein>
<dbReference type="Gene3D" id="3.30.565.10">
    <property type="entry name" value="Histidine kinase-like ATPase, C-terminal domain"/>
    <property type="match status" value="1"/>
</dbReference>
<dbReference type="Pfam" id="PF00512">
    <property type="entry name" value="HisKA"/>
    <property type="match status" value="1"/>
</dbReference>
<comment type="caution">
    <text evidence="18">The sequence shown here is derived from an EMBL/GenBank/DDBJ whole genome shotgun (WGS) entry which is preliminary data.</text>
</comment>
<feature type="modified residue" description="Phosphohistidine" evidence="12">
    <location>
        <position position="1404"/>
    </location>
</feature>
<evidence type="ECO:0000259" key="16">
    <source>
        <dbReference type="PROSITE" id="PS50110"/>
    </source>
</evidence>
<dbReference type="Pfam" id="PF01627">
    <property type="entry name" value="Hpt"/>
    <property type="match status" value="1"/>
</dbReference>
<evidence type="ECO:0000313" key="19">
    <source>
        <dbReference type="Proteomes" id="UP000295293"/>
    </source>
</evidence>
<dbReference type="InterPro" id="IPR011110">
    <property type="entry name" value="Reg_prop"/>
</dbReference>
<gene>
    <name evidence="18" type="ORF">DFR29_10955</name>
</gene>
<evidence type="ECO:0000256" key="1">
    <source>
        <dbReference type="ARBA" id="ARBA00000085"/>
    </source>
</evidence>
<evidence type="ECO:0000256" key="12">
    <source>
        <dbReference type="PROSITE-ProRule" id="PRU00110"/>
    </source>
</evidence>
<dbReference type="CDD" id="cd17546">
    <property type="entry name" value="REC_hyHK_CKI1_RcsC-like"/>
    <property type="match status" value="1"/>
</dbReference>
<evidence type="ECO:0000256" key="9">
    <source>
        <dbReference type="ARBA" id="ARBA00022989"/>
    </source>
</evidence>
<keyword evidence="4" id="KW-1003">Cell membrane</keyword>
<feature type="chain" id="PRO_5020979913" description="histidine kinase" evidence="14">
    <location>
        <begin position="51"/>
        <end position="1458"/>
    </location>
</feature>
<evidence type="ECO:0000256" key="13">
    <source>
        <dbReference type="PROSITE-ProRule" id="PRU00169"/>
    </source>
</evidence>
<dbReference type="InterPro" id="IPR001789">
    <property type="entry name" value="Sig_transdc_resp-reg_receiver"/>
</dbReference>
<evidence type="ECO:0000256" key="10">
    <source>
        <dbReference type="ARBA" id="ARBA00023012"/>
    </source>
</evidence>
<dbReference type="SUPFAM" id="SSF55874">
    <property type="entry name" value="ATPase domain of HSP90 chaperone/DNA topoisomerase II/histidine kinase"/>
    <property type="match status" value="1"/>
</dbReference>
<dbReference type="InterPro" id="IPR003594">
    <property type="entry name" value="HATPase_dom"/>
</dbReference>
<dbReference type="InterPro" id="IPR011006">
    <property type="entry name" value="CheY-like_superfamily"/>
</dbReference>
<keyword evidence="18" id="KW-0808">Transferase</keyword>
<evidence type="ECO:0000256" key="5">
    <source>
        <dbReference type="ARBA" id="ARBA00022553"/>
    </source>
</evidence>
<dbReference type="InterPro" id="IPR004358">
    <property type="entry name" value="Sig_transdc_His_kin-like_C"/>
</dbReference>
<dbReference type="PANTHER" id="PTHR45339:SF1">
    <property type="entry name" value="HYBRID SIGNAL TRANSDUCTION HISTIDINE KINASE J"/>
    <property type="match status" value="1"/>
</dbReference>
<dbReference type="SUPFAM" id="SSF47226">
    <property type="entry name" value="Histidine-containing phosphotransfer domain, HPT domain"/>
    <property type="match status" value="1"/>
</dbReference>
<dbReference type="GO" id="GO:0005886">
    <property type="term" value="C:plasma membrane"/>
    <property type="evidence" value="ECO:0007669"/>
    <property type="project" value="UniProtKB-SubCell"/>
</dbReference>
<dbReference type="InterPro" id="IPR008207">
    <property type="entry name" value="Sig_transdc_His_kin_Hpt_dom"/>
</dbReference>
<evidence type="ECO:0000259" key="17">
    <source>
        <dbReference type="PROSITE" id="PS50894"/>
    </source>
</evidence>
<dbReference type="PROSITE" id="PS50110">
    <property type="entry name" value="RESPONSE_REGULATORY"/>
    <property type="match status" value="1"/>
</dbReference>
<dbReference type="PROSITE" id="PS50894">
    <property type="entry name" value="HPT"/>
    <property type="match status" value="1"/>
</dbReference>
<dbReference type="PROSITE" id="PS50109">
    <property type="entry name" value="HIS_KIN"/>
    <property type="match status" value="1"/>
</dbReference>
<dbReference type="InterPro" id="IPR015943">
    <property type="entry name" value="WD40/YVTN_repeat-like_dom_sf"/>
</dbReference>
<dbReference type="CDD" id="cd00082">
    <property type="entry name" value="HisKA"/>
    <property type="match status" value="1"/>
</dbReference>
<reference evidence="18 19" key="1">
    <citation type="submission" date="2019-03" db="EMBL/GenBank/DDBJ databases">
        <title>Genomic Encyclopedia of Type Strains, Phase IV (KMG-IV): sequencing the most valuable type-strain genomes for metagenomic binning, comparative biology and taxonomic classification.</title>
        <authorList>
            <person name="Goeker M."/>
        </authorList>
    </citation>
    <scope>NUCLEOTIDE SEQUENCE [LARGE SCALE GENOMIC DNA]</scope>
    <source>
        <strain evidence="18 19">DSM 21667</strain>
    </source>
</reference>
<evidence type="ECO:0000256" key="4">
    <source>
        <dbReference type="ARBA" id="ARBA00022475"/>
    </source>
</evidence>